<dbReference type="Proteomes" id="UP001652700">
    <property type="component" value="Unplaced"/>
</dbReference>
<dbReference type="InterPro" id="IPR043030">
    <property type="entry name" value="BGBP_N_sf"/>
</dbReference>
<feature type="domain" description="CBM39" evidence="7">
    <location>
        <begin position="17"/>
        <end position="121"/>
    </location>
</feature>
<comment type="similarity">
    <text evidence="1">Belongs to the insect beta-1,3-glucan binding protein family.</text>
</comment>
<feature type="signal peptide" evidence="5">
    <location>
        <begin position="1"/>
        <end position="15"/>
    </location>
</feature>
<dbReference type="SUPFAM" id="SSF49899">
    <property type="entry name" value="Concanavalin A-like lectins/glucanases"/>
    <property type="match status" value="2"/>
</dbReference>
<dbReference type="InterPro" id="IPR031756">
    <property type="entry name" value="BGBP_N"/>
</dbReference>
<sequence>MKILFVVIWFAFVKAQYEVPDAVVEVYEPKGFTVSIPDEEGIKLFAFHGKINEDFDGLEAGTFARDILKPRNGSWTFRDRETRLKKGDIIYYWLYVDYNNGRNTLGYRKTDQQYEVREFSNNPNAPVNRVKPTTEPTSTAKLILFDDFSTKRDDFWTVEQRYADAPDYEFVLYVNKPEVFQIKDSNLHIRPVPSEDIFGNGFLTSEYDLGNSCTAPIGTTDCKRKYDAGFILPPIASAQLTTKNKVAFKYGKIEVRAKLPKGDWIYPEIYLTPANEKYGLKSQSGQIRIAFTPGNSDLNHVLHGGLTIGRSVAATNYFDKTIESKMSSWSDDFHTFRVDWKPNEISFSVDGTVYGNIYPPARGLASLGPTLNLNTDKWKEGTLMAPFDQEMYLTLGVGVGGFVFKESPSKPWRNGERNSFQVFNSARQQWQRTWSDDSKLEVEYVQITSLESVRDVRNREEIPEDWKRAIICPVNNKGDKHNTKKECVCKKYTNFVRTNSWVKYNNYPQRITPERRQGLNRNNYYRYNGQRTNGQKFNGNPVTFFGPDREQAQGLFNQFKNSVSEYQQKNGGNGEIKVLNPSNIADLANIFTKNLQKTQNPNNNFLPIVKVRYEDGPEGPENIYQIIPNKRNSADLSKTLVDLWNNITEPNNTNTFSPTPPSESTGYDESTEDDSPITTTSEKPISKPKPIPKPKPNKNNNKVCQKSKTYVEGEKQCKGKLIFSEDFSSLNTHVWNIEHIFAAAPDYEFTIYVNRPDVYSITDNYIQLAPVRTEDIFGPSVLGYDGSLDLGKDCTGRAGPPDCRMINAGGFIVPIYSSFRMNTKNKFNFKYGIVEIRAKLPAGDWLYPILYLNPSAETYGKYYASGQMRIAYIEGNTGANHILKGGVILGDSEPARNYYMMNTTKDSSWADTFHKYRLEWRPETIILSVDNRVYGRIEPPEGGFLAKASELQIGHSEGWRQGAKLAPFDKEMYLQIGVGIGGLNFPDRSDRHKPWRNRERLMVKKFYEAHDEWLPTWDEGKSALKIDYIKVWAL</sequence>
<evidence type="ECO:0000256" key="2">
    <source>
        <dbReference type="ARBA" id="ARBA00022588"/>
    </source>
</evidence>
<dbReference type="Gene3D" id="2.60.120.200">
    <property type="match status" value="2"/>
</dbReference>
<name>A0ABM5KXS0_DIAVI</name>
<dbReference type="Pfam" id="PF15886">
    <property type="entry name" value="CBM39"/>
    <property type="match status" value="1"/>
</dbReference>
<organism evidence="8 9">
    <name type="scientific">Diabrotica virgifera virgifera</name>
    <name type="common">western corn rootworm</name>
    <dbReference type="NCBI Taxonomy" id="50390"/>
    <lineage>
        <taxon>Eukaryota</taxon>
        <taxon>Metazoa</taxon>
        <taxon>Ecdysozoa</taxon>
        <taxon>Arthropoda</taxon>
        <taxon>Hexapoda</taxon>
        <taxon>Insecta</taxon>
        <taxon>Pterygota</taxon>
        <taxon>Neoptera</taxon>
        <taxon>Endopterygota</taxon>
        <taxon>Coleoptera</taxon>
        <taxon>Polyphaga</taxon>
        <taxon>Cucujiformia</taxon>
        <taxon>Chrysomeloidea</taxon>
        <taxon>Chrysomelidae</taxon>
        <taxon>Galerucinae</taxon>
        <taxon>Diabroticina</taxon>
        <taxon>Diabroticites</taxon>
        <taxon>Diabrotica</taxon>
    </lineage>
</organism>
<evidence type="ECO:0008006" key="10">
    <source>
        <dbReference type="Google" id="ProtNLM"/>
    </source>
</evidence>
<dbReference type="InterPro" id="IPR050546">
    <property type="entry name" value="Glycosyl_Hydrlase_16"/>
</dbReference>
<feature type="region of interest" description="Disordered" evidence="4">
    <location>
        <begin position="649"/>
        <end position="704"/>
    </location>
</feature>
<evidence type="ECO:0000256" key="4">
    <source>
        <dbReference type="SAM" id="MobiDB-lite"/>
    </source>
</evidence>
<evidence type="ECO:0000313" key="8">
    <source>
        <dbReference type="EnsemblMetazoa" id="XP_050514980.1"/>
    </source>
</evidence>
<feature type="domain" description="GH16" evidence="6">
    <location>
        <begin position="117"/>
        <end position="453"/>
    </location>
</feature>
<dbReference type="Pfam" id="PF00722">
    <property type="entry name" value="Glyco_hydro_16"/>
    <property type="match status" value="1"/>
</dbReference>
<evidence type="ECO:0000313" key="9">
    <source>
        <dbReference type="Proteomes" id="UP001652700"/>
    </source>
</evidence>
<dbReference type="PROSITE" id="PS51969">
    <property type="entry name" value="CBM39"/>
    <property type="match status" value="1"/>
</dbReference>
<feature type="domain" description="GH16" evidence="6">
    <location>
        <begin position="642"/>
        <end position="1034"/>
    </location>
</feature>
<evidence type="ECO:0000256" key="1">
    <source>
        <dbReference type="ARBA" id="ARBA00008781"/>
    </source>
</evidence>
<evidence type="ECO:0000259" key="7">
    <source>
        <dbReference type="PROSITE" id="PS51969"/>
    </source>
</evidence>
<dbReference type="RefSeq" id="XP_050514980.1">
    <property type="nucleotide sequence ID" value="XM_050659023.1"/>
</dbReference>
<dbReference type="Gene3D" id="2.60.40.2140">
    <property type="entry name" value="Beta-1,3-glucan-recognition protein, N-terminal domain"/>
    <property type="match status" value="1"/>
</dbReference>
<dbReference type="PANTHER" id="PTHR10963">
    <property type="entry name" value="GLYCOSYL HYDROLASE-RELATED"/>
    <property type="match status" value="1"/>
</dbReference>
<keyword evidence="9" id="KW-1185">Reference proteome</keyword>
<dbReference type="PANTHER" id="PTHR10963:SF60">
    <property type="entry name" value="GRAM-NEGATIVE BACTERIA-BINDING PROTEIN 1-RELATED"/>
    <property type="match status" value="1"/>
</dbReference>
<keyword evidence="3" id="KW-0391">Immunity</keyword>
<dbReference type="PROSITE" id="PS51762">
    <property type="entry name" value="GH16_2"/>
    <property type="match status" value="2"/>
</dbReference>
<evidence type="ECO:0000259" key="6">
    <source>
        <dbReference type="PROSITE" id="PS51762"/>
    </source>
</evidence>
<protein>
    <recommendedName>
        <fullName evidence="10">Beta-1,3-glucan-binding protein-like</fullName>
    </recommendedName>
</protein>
<keyword evidence="5" id="KW-0732">Signal</keyword>
<accession>A0ABM5KXS0</accession>
<dbReference type="EnsemblMetazoa" id="XM_050659023.1">
    <property type="protein sequence ID" value="XP_050514980.1"/>
    <property type="gene ID" value="LOC126890170"/>
</dbReference>
<reference evidence="8" key="1">
    <citation type="submission" date="2025-05" db="UniProtKB">
        <authorList>
            <consortium name="EnsemblMetazoa"/>
        </authorList>
    </citation>
    <scope>IDENTIFICATION</scope>
</reference>
<proteinExistence type="inferred from homology"/>
<feature type="compositionally biased region" description="Low complexity" evidence="4">
    <location>
        <begin position="649"/>
        <end position="665"/>
    </location>
</feature>
<evidence type="ECO:0000256" key="3">
    <source>
        <dbReference type="ARBA" id="ARBA00022859"/>
    </source>
</evidence>
<dbReference type="InterPro" id="IPR013320">
    <property type="entry name" value="ConA-like_dom_sf"/>
</dbReference>
<evidence type="ECO:0000256" key="5">
    <source>
        <dbReference type="SAM" id="SignalP"/>
    </source>
</evidence>
<dbReference type="GeneID" id="126890170"/>
<keyword evidence="2" id="KW-0399">Innate immunity</keyword>
<dbReference type="InterPro" id="IPR000757">
    <property type="entry name" value="Beta-glucanase-like"/>
</dbReference>
<feature type="chain" id="PRO_5045469482" description="Beta-1,3-glucan-binding protein-like" evidence="5">
    <location>
        <begin position="16"/>
        <end position="1034"/>
    </location>
</feature>